<comment type="caution">
    <text evidence="2">The sequence shown here is derived from an EMBL/GenBank/DDBJ whole genome shotgun (WGS) entry which is preliminary data.</text>
</comment>
<reference evidence="2 3" key="1">
    <citation type="journal article" date="2024" name="Commun. Biol.">
        <title>Comparative genomic analysis of thermophilic fungi reveals convergent evolutionary adaptations and gene losses.</title>
        <authorList>
            <person name="Steindorff A.S."/>
            <person name="Aguilar-Pontes M.V."/>
            <person name="Robinson A.J."/>
            <person name="Andreopoulos B."/>
            <person name="LaButti K."/>
            <person name="Kuo A."/>
            <person name="Mondo S."/>
            <person name="Riley R."/>
            <person name="Otillar R."/>
            <person name="Haridas S."/>
            <person name="Lipzen A."/>
            <person name="Grimwood J."/>
            <person name="Schmutz J."/>
            <person name="Clum A."/>
            <person name="Reid I.D."/>
            <person name="Moisan M.C."/>
            <person name="Butler G."/>
            <person name="Nguyen T.T.M."/>
            <person name="Dewar K."/>
            <person name="Conant G."/>
            <person name="Drula E."/>
            <person name="Henrissat B."/>
            <person name="Hansel C."/>
            <person name="Singer S."/>
            <person name="Hutchinson M.I."/>
            <person name="de Vries R.P."/>
            <person name="Natvig D.O."/>
            <person name="Powell A.J."/>
            <person name="Tsang A."/>
            <person name="Grigoriev I.V."/>
        </authorList>
    </citation>
    <scope>NUCLEOTIDE SEQUENCE [LARGE SCALE GENOMIC DNA]</scope>
    <source>
        <strain evidence="2 3">CBS 620.91</strain>
    </source>
</reference>
<dbReference type="PANTHER" id="PTHR17985">
    <property type="entry name" value="SER/THR-RICH PROTEIN T10 IN DGCR REGION"/>
    <property type="match status" value="1"/>
</dbReference>
<feature type="region of interest" description="Disordered" evidence="1">
    <location>
        <begin position="36"/>
        <end position="67"/>
    </location>
</feature>
<evidence type="ECO:0000313" key="2">
    <source>
        <dbReference type="EMBL" id="KAL1840503.1"/>
    </source>
</evidence>
<evidence type="ECO:0000256" key="1">
    <source>
        <dbReference type="SAM" id="MobiDB-lite"/>
    </source>
</evidence>
<dbReference type="PANTHER" id="PTHR17985:SF8">
    <property type="entry name" value="TRANSPORT AND GOLGI ORGANIZATION PROTEIN 2 HOMOLOG"/>
    <property type="match status" value="1"/>
</dbReference>
<feature type="compositionally biased region" description="Basic and acidic residues" evidence="1">
    <location>
        <begin position="281"/>
        <end position="290"/>
    </location>
</feature>
<dbReference type="Proteomes" id="UP001583172">
    <property type="component" value="Unassembled WGS sequence"/>
</dbReference>
<accession>A0ABR3VF57</accession>
<keyword evidence="3" id="KW-1185">Reference proteome</keyword>
<organism evidence="2 3">
    <name type="scientific">Humicola insolens</name>
    <name type="common">Soft-rot fungus</name>
    <dbReference type="NCBI Taxonomy" id="85995"/>
    <lineage>
        <taxon>Eukaryota</taxon>
        <taxon>Fungi</taxon>
        <taxon>Dikarya</taxon>
        <taxon>Ascomycota</taxon>
        <taxon>Pezizomycotina</taxon>
        <taxon>Sordariomycetes</taxon>
        <taxon>Sordariomycetidae</taxon>
        <taxon>Sordariales</taxon>
        <taxon>Chaetomiaceae</taxon>
        <taxon>Mycothermus</taxon>
    </lineage>
</organism>
<sequence>MCIVLLTTAHPKYALVIIDNRDEFILRPTSRPHWWTAHPESHPSGPTANGTNGTTRINGTNEPKPPPEIQILSSRDLQREERGTWMGITKGGNFAVLTNYREINTHDAAHPVRGVRSRGGMVTAWLRADPSESTADFVHRLLHDGSVKGVGGFSLVCGKLRRTPGPERNIEPLAIISNRWDHPDEVPWICSQRGASVGLSNATYLTAAEESNGTLWPKIRDGRDMLRRAVSEAKTEDELVAALFKILDYDRFPPNHTMDLEEGLDYLKDSIFIPAFGNEERQREMREARQRGAAGNGREGKDRVAGSPPARGEQTNGFQTGLYGTQRQTIVLVDWDGNVRYTERALFDRHGNPIPRGEADETFRFKIDGWEEGVPTANFFDGSTERDSDSESWMPEDSRGRRVHFFPDGISDHQEHPDSTANSHHQGSQATDTNSTRDPPPHRLEVEDSWFSVLFLDDSDNYHHTTHHRSTFPTAPRTSAIKHIQNFLHITLHALHRILLIHRSHRRFQRNLARLALHNAFDHFREVSSLWLAILEYAWITVFLVQRAIFYDIVIVVRKIVLWVLRLYDKFERVVFENTWRTSRQEGVALPYWAGRFMAVNDHLHNALLEPDVLSSVCAARVRGAQAAGQLLPSLASSSSQGARAVEAAAAAARNNPSTGAYGFRRLARHFKAAPHDPEKTTPIAPAADALKDIDPAAATALNKEQHQGDSAADTDQDNLKYQDQDLEDDTKRAHLTLGRLTTLCVTDAARASLEVWRETYFPSGKSAEGKKGWYRGRYDRYKDKYAQYKEIYRQYRAFSGPGAGSGSAPATVPMRQVTWPGGWGKLAAAGAGGWSGGGNTITHVINNNTSHGSRGPRYRSNRQLGSYSNVSGRRGLLQLPWQGSLCRAGFRRPCRYDRRRGTAEPICVLLAYEHHHRDEFGLFAVLGTAGWRWAWDLDSVRESDTVRVWSGQGDGHGYRNWAVKVDQHRGCYGH</sequence>
<feature type="region of interest" description="Disordered" evidence="1">
    <location>
        <begin position="281"/>
        <end position="319"/>
    </location>
</feature>
<protein>
    <recommendedName>
        <fullName evidence="4">DUF833-domain-containing protein</fullName>
    </recommendedName>
</protein>
<proteinExistence type="predicted"/>
<dbReference type="EMBL" id="JAZGSY010000110">
    <property type="protein sequence ID" value="KAL1840503.1"/>
    <property type="molecule type" value="Genomic_DNA"/>
</dbReference>
<name>A0ABR3VF57_HUMIN</name>
<evidence type="ECO:0008006" key="4">
    <source>
        <dbReference type="Google" id="ProtNLM"/>
    </source>
</evidence>
<dbReference type="Pfam" id="PF05742">
    <property type="entry name" value="TANGO2"/>
    <property type="match status" value="2"/>
</dbReference>
<gene>
    <name evidence="2" type="ORF">VTJ49DRAFT_416</name>
</gene>
<evidence type="ECO:0000313" key="3">
    <source>
        <dbReference type="Proteomes" id="UP001583172"/>
    </source>
</evidence>
<feature type="compositionally biased region" description="Low complexity" evidence="1">
    <location>
        <begin position="49"/>
        <end position="61"/>
    </location>
</feature>
<dbReference type="InterPro" id="IPR008551">
    <property type="entry name" value="TANGO2"/>
</dbReference>
<feature type="compositionally biased region" description="Polar residues" evidence="1">
    <location>
        <begin position="419"/>
        <end position="437"/>
    </location>
</feature>
<feature type="region of interest" description="Disordered" evidence="1">
    <location>
        <begin position="376"/>
        <end position="442"/>
    </location>
</feature>